<name>A0AAE0RLW1_9BIVA</name>
<dbReference type="InterPro" id="IPR025943">
    <property type="entry name" value="Sigma_54_int_dom_ATP-bd_2"/>
</dbReference>
<dbReference type="PANTHER" id="PTHR32071">
    <property type="entry name" value="TRANSCRIPTIONAL REGULATORY PROTEIN"/>
    <property type="match status" value="1"/>
</dbReference>
<dbReference type="InterPro" id="IPR003593">
    <property type="entry name" value="AAA+_ATPase"/>
</dbReference>
<dbReference type="SMART" id="SM00387">
    <property type="entry name" value="HATPase_c"/>
    <property type="match status" value="1"/>
</dbReference>
<evidence type="ECO:0000256" key="7">
    <source>
        <dbReference type="PROSITE-ProRule" id="PRU00169"/>
    </source>
</evidence>
<dbReference type="PANTHER" id="PTHR32071:SF17">
    <property type="entry name" value="TRANSCRIPTIONAL REGULATOR (NTRC FAMILY)"/>
    <property type="match status" value="1"/>
</dbReference>
<feature type="domain" description="Sigma-54 factor interaction" evidence="8">
    <location>
        <begin position="459"/>
        <end position="688"/>
    </location>
</feature>
<dbReference type="CDD" id="cd00082">
    <property type="entry name" value="HisKA"/>
    <property type="match status" value="1"/>
</dbReference>
<evidence type="ECO:0000256" key="3">
    <source>
        <dbReference type="ARBA" id="ARBA00022840"/>
    </source>
</evidence>
<evidence type="ECO:0000313" key="12">
    <source>
        <dbReference type="Proteomes" id="UP001195483"/>
    </source>
</evidence>
<sequence>MAERLQQKQTELQASENSLLEANENLRVRNNFIETLLDNIQYGILAFDMQGYVRIANSQISEMFDIKKTTHRKIGHLPTFTAMCRGKMRHFSIRLFILKDEDVTPIGILAVFHDLTEIDRSTRAKAWQEVARRIAHEIKNPLTPIQLSAQRIRSRFIEKQESDLTMLEKSLDTIIKEVGLLKGIVNEFENFARIPEIQLKKINIETLTDSVIELFRPGLENRIILTKKISGSIPEILADAEHINRVMINLITNAVSAIESITDKYPGEMGNIEIRLSCKDNNLLLDIADNGSGVTLPDPQQIFEPYVTTRKNGTGLGLAIVRRIIADHDGFIRFEHNTPRGNEGYRVLTLASGKFVSRFLEKEEADLILLDIWMEDCDGVDVLGQLKEKHTHIPVIMISGHGDVETAVKTTKMGAYDFIEKPPDYHKMMLTVKHALQESTLRKQNTQLKLQINETVPPLIGEHPLIKALYKEIQTIAPTEARVLIYGENGTGKEVVARQIHAHSPRAEQAFVEVNCAAIPEELIESELFGHEKGAFTGADRKKTGKFDQANNGTLFLDEIADMSGKTQAKILRVLQEQRFERVGGNQPVQVNVRIIAASNKRLEDEIAAGRFREDLYYRLNILPLVLPPLRERAADIPLLVNYFCQFFRQTANYPLKIFDRGVFDIFESYPWPGNVRELKNIVERMLIISPGKILTTKDVPPAITMAVKGKQPAETAPDESLFDIKSGLPQTIKEAREVFEKQFIERLLRQNNYNISKTAELIGMERSHLHKKIRQYGIKN</sequence>
<dbReference type="Gene3D" id="3.40.50.2300">
    <property type="match status" value="1"/>
</dbReference>
<dbReference type="InterPro" id="IPR035965">
    <property type="entry name" value="PAS-like_dom_sf"/>
</dbReference>
<dbReference type="SUPFAM" id="SSF52540">
    <property type="entry name" value="P-loop containing nucleoside triphosphate hydrolases"/>
    <property type="match status" value="1"/>
</dbReference>
<dbReference type="GO" id="GO:0043565">
    <property type="term" value="F:sequence-specific DNA binding"/>
    <property type="evidence" value="ECO:0007669"/>
    <property type="project" value="InterPro"/>
</dbReference>
<dbReference type="PROSITE" id="PS50109">
    <property type="entry name" value="HIS_KIN"/>
    <property type="match status" value="1"/>
</dbReference>
<dbReference type="Proteomes" id="UP001195483">
    <property type="component" value="Unassembled WGS sequence"/>
</dbReference>
<evidence type="ECO:0000259" key="10">
    <source>
        <dbReference type="PROSITE" id="PS50110"/>
    </source>
</evidence>
<dbReference type="InterPro" id="IPR001789">
    <property type="entry name" value="Sig_transdc_resp-reg_receiver"/>
</dbReference>
<dbReference type="InterPro" id="IPR002197">
    <property type="entry name" value="HTH_Fis"/>
</dbReference>
<reference evidence="11" key="1">
    <citation type="journal article" date="2021" name="Genome Biol. Evol.">
        <title>A High-Quality Reference Genome for a Parasitic Bivalve with Doubly Uniparental Inheritance (Bivalvia: Unionida).</title>
        <authorList>
            <person name="Smith C.H."/>
        </authorList>
    </citation>
    <scope>NUCLEOTIDE SEQUENCE</scope>
    <source>
        <strain evidence="11">CHS0354</strain>
    </source>
</reference>
<keyword evidence="2" id="KW-0547">Nucleotide-binding</keyword>
<dbReference type="PROSITE" id="PS00688">
    <property type="entry name" value="SIGMA54_INTERACT_3"/>
    <property type="match status" value="1"/>
</dbReference>
<dbReference type="PROSITE" id="PS00676">
    <property type="entry name" value="SIGMA54_INTERACT_2"/>
    <property type="match status" value="1"/>
</dbReference>
<dbReference type="InterPro" id="IPR003661">
    <property type="entry name" value="HisK_dim/P_dom"/>
</dbReference>
<dbReference type="InterPro" id="IPR036097">
    <property type="entry name" value="HisK_dim/P_sf"/>
</dbReference>
<dbReference type="SUPFAM" id="SSF55874">
    <property type="entry name" value="ATPase domain of HSP90 chaperone/DNA topoisomerase II/histidine kinase"/>
    <property type="match status" value="1"/>
</dbReference>
<keyword evidence="1 7" id="KW-0597">Phosphoprotein</keyword>
<evidence type="ECO:0000256" key="5">
    <source>
        <dbReference type="ARBA" id="ARBA00023125"/>
    </source>
</evidence>
<dbReference type="Gene3D" id="1.10.287.130">
    <property type="match status" value="1"/>
</dbReference>
<dbReference type="SUPFAM" id="SSF55785">
    <property type="entry name" value="PYP-like sensor domain (PAS domain)"/>
    <property type="match status" value="1"/>
</dbReference>
<comment type="caution">
    <text evidence="11">The sequence shown here is derived from an EMBL/GenBank/DDBJ whole genome shotgun (WGS) entry which is preliminary data.</text>
</comment>
<feature type="modified residue" description="4-aspartylphosphate" evidence="7">
    <location>
        <position position="371"/>
    </location>
</feature>
<gene>
    <name evidence="11" type="ORF">CHS0354_030097</name>
</gene>
<organism evidence="11 12">
    <name type="scientific">Potamilus streckersoni</name>
    <dbReference type="NCBI Taxonomy" id="2493646"/>
    <lineage>
        <taxon>Eukaryota</taxon>
        <taxon>Metazoa</taxon>
        <taxon>Spiralia</taxon>
        <taxon>Lophotrochozoa</taxon>
        <taxon>Mollusca</taxon>
        <taxon>Bivalvia</taxon>
        <taxon>Autobranchia</taxon>
        <taxon>Heteroconchia</taxon>
        <taxon>Palaeoheterodonta</taxon>
        <taxon>Unionida</taxon>
        <taxon>Unionoidea</taxon>
        <taxon>Unionidae</taxon>
        <taxon>Ambleminae</taxon>
        <taxon>Lampsilini</taxon>
        <taxon>Potamilus</taxon>
    </lineage>
</organism>
<dbReference type="Gene3D" id="3.30.565.10">
    <property type="entry name" value="Histidine kinase-like ATPase, C-terminal domain"/>
    <property type="match status" value="1"/>
</dbReference>
<dbReference type="Gene3D" id="1.10.8.60">
    <property type="match status" value="1"/>
</dbReference>
<evidence type="ECO:0000259" key="9">
    <source>
        <dbReference type="PROSITE" id="PS50109"/>
    </source>
</evidence>
<dbReference type="Pfam" id="PF25601">
    <property type="entry name" value="AAA_lid_14"/>
    <property type="match status" value="1"/>
</dbReference>
<dbReference type="Gene3D" id="1.10.10.60">
    <property type="entry name" value="Homeodomain-like"/>
    <property type="match status" value="1"/>
</dbReference>
<dbReference type="GO" id="GO:0005524">
    <property type="term" value="F:ATP binding"/>
    <property type="evidence" value="ECO:0007669"/>
    <property type="project" value="UniProtKB-KW"/>
</dbReference>
<keyword evidence="5" id="KW-0238">DNA-binding</keyword>
<dbReference type="InterPro" id="IPR003594">
    <property type="entry name" value="HATPase_dom"/>
</dbReference>
<dbReference type="InterPro" id="IPR002078">
    <property type="entry name" value="Sigma_54_int"/>
</dbReference>
<keyword evidence="6" id="KW-0804">Transcription</keyword>
<dbReference type="CDD" id="cd00075">
    <property type="entry name" value="HATPase"/>
    <property type="match status" value="1"/>
</dbReference>
<feature type="domain" description="Histidine kinase" evidence="9">
    <location>
        <begin position="133"/>
        <end position="352"/>
    </location>
</feature>
<dbReference type="InterPro" id="IPR036890">
    <property type="entry name" value="HATPase_C_sf"/>
</dbReference>
<dbReference type="PROSITE" id="PS50045">
    <property type="entry name" value="SIGMA54_INTERACT_4"/>
    <property type="match status" value="1"/>
</dbReference>
<dbReference type="SMART" id="SM00388">
    <property type="entry name" value="HisKA"/>
    <property type="match status" value="1"/>
</dbReference>
<dbReference type="SMART" id="SM00382">
    <property type="entry name" value="AAA"/>
    <property type="match status" value="1"/>
</dbReference>
<dbReference type="PRINTS" id="PR01590">
    <property type="entry name" value="HTHFIS"/>
</dbReference>
<evidence type="ECO:0000313" key="11">
    <source>
        <dbReference type="EMBL" id="KAK3575765.1"/>
    </source>
</evidence>
<accession>A0AAE0RLW1</accession>
<dbReference type="Pfam" id="PF00512">
    <property type="entry name" value="HisKA"/>
    <property type="match status" value="1"/>
</dbReference>
<proteinExistence type="predicted"/>
<keyword evidence="4" id="KW-0805">Transcription regulation</keyword>
<dbReference type="Gene3D" id="3.40.50.300">
    <property type="entry name" value="P-loop containing nucleotide triphosphate hydrolases"/>
    <property type="match status" value="1"/>
</dbReference>
<dbReference type="Pfam" id="PF02954">
    <property type="entry name" value="HTH_8"/>
    <property type="match status" value="1"/>
</dbReference>
<dbReference type="PROSITE" id="PS50110">
    <property type="entry name" value="RESPONSE_REGULATORY"/>
    <property type="match status" value="1"/>
</dbReference>
<dbReference type="SUPFAM" id="SSF47384">
    <property type="entry name" value="Homodimeric domain of signal transducing histidine kinase"/>
    <property type="match status" value="1"/>
</dbReference>
<dbReference type="AlphaFoldDB" id="A0AAE0RLW1"/>
<keyword evidence="12" id="KW-1185">Reference proteome</keyword>
<dbReference type="EMBL" id="JAEAOA010001795">
    <property type="protein sequence ID" value="KAK3575765.1"/>
    <property type="molecule type" value="Genomic_DNA"/>
</dbReference>
<dbReference type="InterPro" id="IPR005467">
    <property type="entry name" value="His_kinase_dom"/>
</dbReference>
<dbReference type="SUPFAM" id="SSF52172">
    <property type="entry name" value="CheY-like"/>
    <property type="match status" value="1"/>
</dbReference>
<evidence type="ECO:0000256" key="6">
    <source>
        <dbReference type="ARBA" id="ARBA00023163"/>
    </source>
</evidence>
<dbReference type="InterPro" id="IPR011006">
    <property type="entry name" value="CheY-like_superfamily"/>
</dbReference>
<dbReference type="FunFam" id="3.40.50.300:FF:000006">
    <property type="entry name" value="DNA-binding transcriptional regulator NtrC"/>
    <property type="match status" value="1"/>
</dbReference>
<evidence type="ECO:0000256" key="4">
    <source>
        <dbReference type="ARBA" id="ARBA00023015"/>
    </source>
</evidence>
<evidence type="ECO:0000256" key="1">
    <source>
        <dbReference type="ARBA" id="ARBA00022553"/>
    </source>
</evidence>
<keyword evidence="3" id="KW-0067">ATP-binding</keyword>
<reference evidence="11" key="2">
    <citation type="journal article" date="2021" name="Genome Biol. Evol.">
        <title>Developing a high-quality reference genome for a parasitic bivalve with doubly uniparental inheritance (Bivalvia: Unionida).</title>
        <authorList>
            <person name="Smith C.H."/>
        </authorList>
    </citation>
    <scope>NUCLEOTIDE SEQUENCE</scope>
    <source>
        <strain evidence="11">CHS0354</strain>
        <tissue evidence="11">Mantle</tissue>
    </source>
</reference>
<dbReference type="PRINTS" id="PR00344">
    <property type="entry name" value="BCTRLSENSOR"/>
</dbReference>
<dbReference type="InterPro" id="IPR004358">
    <property type="entry name" value="Sig_transdc_His_kin-like_C"/>
</dbReference>
<dbReference type="InterPro" id="IPR025944">
    <property type="entry name" value="Sigma_54_int_dom_CS"/>
</dbReference>
<dbReference type="CDD" id="cd00009">
    <property type="entry name" value="AAA"/>
    <property type="match status" value="1"/>
</dbReference>
<evidence type="ECO:0000256" key="2">
    <source>
        <dbReference type="ARBA" id="ARBA00022741"/>
    </source>
</evidence>
<dbReference type="GO" id="GO:0000155">
    <property type="term" value="F:phosphorelay sensor kinase activity"/>
    <property type="evidence" value="ECO:0007669"/>
    <property type="project" value="InterPro"/>
</dbReference>
<reference evidence="11" key="3">
    <citation type="submission" date="2023-05" db="EMBL/GenBank/DDBJ databases">
        <authorList>
            <person name="Smith C.H."/>
        </authorList>
    </citation>
    <scope>NUCLEOTIDE SEQUENCE</scope>
    <source>
        <strain evidence="11">CHS0354</strain>
        <tissue evidence="11">Mantle</tissue>
    </source>
</reference>
<dbReference type="InterPro" id="IPR058031">
    <property type="entry name" value="AAA_lid_NorR"/>
</dbReference>
<dbReference type="SUPFAM" id="SSF46689">
    <property type="entry name" value="Homeodomain-like"/>
    <property type="match status" value="1"/>
</dbReference>
<dbReference type="InterPro" id="IPR027417">
    <property type="entry name" value="P-loop_NTPase"/>
</dbReference>
<dbReference type="SMART" id="SM00448">
    <property type="entry name" value="REC"/>
    <property type="match status" value="1"/>
</dbReference>
<dbReference type="Pfam" id="PF00072">
    <property type="entry name" value="Response_reg"/>
    <property type="match status" value="1"/>
</dbReference>
<dbReference type="GO" id="GO:0006355">
    <property type="term" value="P:regulation of DNA-templated transcription"/>
    <property type="evidence" value="ECO:0007669"/>
    <property type="project" value="InterPro"/>
</dbReference>
<dbReference type="InterPro" id="IPR009057">
    <property type="entry name" value="Homeodomain-like_sf"/>
</dbReference>
<evidence type="ECO:0000259" key="8">
    <source>
        <dbReference type="PROSITE" id="PS50045"/>
    </source>
</evidence>
<feature type="domain" description="Response regulatory" evidence="10">
    <location>
        <begin position="322"/>
        <end position="436"/>
    </location>
</feature>
<dbReference type="Pfam" id="PF00158">
    <property type="entry name" value="Sigma54_activat"/>
    <property type="match status" value="1"/>
</dbReference>
<protein>
    <submittedName>
        <fullName evidence="11">Uncharacterized protein</fullName>
    </submittedName>
</protein>